<dbReference type="Gene3D" id="2.40.50.100">
    <property type="match status" value="1"/>
</dbReference>
<feature type="transmembrane region" description="Helical" evidence="9">
    <location>
        <begin position="39"/>
        <end position="57"/>
    </location>
</feature>
<dbReference type="PROSITE" id="PS00543">
    <property type="entry name" value="HLYD_FAMILY"/>
    <property type="match status" value="1"/>
</dbReference>
<evidence type="ECO:0000256" key="6">
    <source>
        <dbReference type="ARBA" id="ARBA00022692"/>
    </source>
</evidence>
<feature type="domain" description="AprE-like beta-barrel" evidence="11">
    <location>
        <begin position="338"/>
        <end position="424"/>
    </location>
</feature>
<keyword evidence="13" id="KW-1185">Reference proteome</keyword>
<dbReference type="SUPFAM" id="SSF111369">
    <property type="entry name" value="HlyD-like secretion proteins"/>
    <property type="match status" value="1"/>
</dbReference>
<evidence type="ECO:0000313" key="13">
    <source>
        <dbReference type="Proteomes" id="UP000318199"/>
    </source>
</evidence>
<dbReference type="Pfam" id="PF25994">
    <property type="entry name" value="HH_AprE"/>
    <property type="match status" value="1"/>
</dbReference>
<evidence type="ECO:0000256" key="5">
    <source>
        <dbReference type="ARBA" id="ARBA00022519"/>
    </source>
</evidence>
<dbReference type="InterPro" id="IPR010129">
    <property type="entry name" value="T1SS_HlyD"/>
</dbReference>
<proteinExistence type="inferred from homology"/>
<comment type="subcellular location">
    <subcellularLocation>
        <location evidence="1 9">Cell inner membrane</location>
        <topology evidence="1 9">Single-pass membrane protein</topology>
    </subcellularLocation>
</comment>
<keyword evidence="3 9" id="KW-0813">Transport</keyword>
<evidence type="ECO:0000256" key="4">
    <source>
        <dbReference type="ARBA" id="ARBA00022475"/>
    </source>
</evidence>
<evidence type="ECO:0000259" key="10">
    <source>
        <dbReference type="Pfam" id="PF25994"/>
    </source>
</evidence>
<dbReference type="GO" id="GO:0009306">
    <property type="term" value="P:protein secretion"/>
    <property type="evidence" value="ECO:0007669"/>
    <property type="project" value="InterPro"/>
</dbReference>
<dbReference type="InterPro" id="IPR058781">
    <property type="entry name" value="HH_AprE-like"/>
</dbReference>
<evidence type="ECO:0000256" key="3">
    <source>
        <dbReference type="ARBA" id="ARBA00022448"/>
    </source>
</evidence>
<reference evidence="12 13" key="1">
    <citation type="submission" date="2019-07" db="EMBL/GenBank/DDBJ databases">
        <title>Caenimonas sedimenti sp. nov., isolated from activated sludge.</title>
        <authorList>
            <person name="Xu J."/>
        </authorList>
    </citation>
    <scope>NUCLEOTIDE SEQUENCE [LARGE SCALE GENOMIC DNA]</scope>
    <source>
        <strain evidence="12 13">HX-9-20</strain>
    </source>
</reference>
<dbReference type="Proteomes" id="UP000318199">
    <property type="component" value="Unassembled WGS sequence"/>
</dbReference>
<dbReference type="RefSeq" id="WP_145895455.1">
    <property type="nucleotide sequence ID" value="NZ_VOBQ01000020.1"/>
</dbReference>
<evidence type="ECO:0000256" key="9">
    <source>
        <dbReference type="RuleBase" id="RU365093"/>
    </source>
</evidence>
<keyword evidence="4 9" id="KW-1003">Cell membrane</keyword>
<keyword evidence="7 9" id="KW-1133">Transmembrane helix</keyword>
<organism evidence="12 13">
    <name type="scientific">Caenimonas sedimenti</name>
    <dbReference type="NCBI Taxonomy" id="2596921"/>
    <lineage>
        <taxon>Bacteria</taxon>
        <taxon>Pseudomonadati</taxon>
        <taxon>Pseudomonadota</taxon>
        <taxon>Betaproteobacteria</taxon>
        <taxon>Burkholderiales</taxon>
        <taxon>Comamonadaceae</taxon>
        <taxon>Caenimonas</taxon>
    </lineage>
</organism>
<dbReference type="PANTHER" id="PTHR30386">
    <property type="entry name" value="MEMBRANE FUSION SUBUNIT OF EMRAB-TOLC MULTIDRUG EFFLUX PUMP"/>
    <property type="match status" value="1"/>
</dbReference>
<dbReference type="InterPro" id="IPR006144">
    <property type="entry name" value="Secretion_HlyD_CS"/>
</dbReference>
<keyword evidence="8 9" id="KW-0472">Membrane</keyword>
<dbReference type="AlphaFoldDB" id="A0A562ZHV9"/>
<evidence type="ECO:0000259" key="11">
    <source>
        <dbReference type="Pfam" id="PF26002"/>
    </source>
</evidence>
<dbReference type="PANTHER" id="PTHR30386:SF26">
    <property type="entry name" value="TRANSPORT PROTEIN COMB"/>
    <property type="match status" value="1"/>
</dbReference>
<evidence type="ECO:0000256" key="7">
    <source>
        <dbReference type="ARBA" id="ARBA00022989"/>
    </source>
</evidence>
<dbReference type="NCBIfam" id="TIGR01843">
    <property type="entry name" value="type_I_hlyD"/>
    <property type="match status" value="1"/>
</dbReference>
<dbReference type="PRINTS" id="PR01490">
    <property type="entry name" value="RTXTOXIND"/>
</dbReference>
<dbReference type="Pfam" id="PF26002">
    <property type="entry name" value="Beta-barrel_AprE"/>
    <property type="match status" value="1"/>
</dbReference>
<keyword evidence="5 9" id="KW-0997">Cell inner membrane</keyword>
<dbReference type="InterPro" id="IPR050739">
    <property type="entry name" value="MFP"/>
</dbReference>
<dbReference type="OrthoDB" id="9775513at2"/>
<sequence>MKFWRDAFGGQSAAQSADASFATDADRVLLEQEPTRARVLLAVFWGTLILAVVWAAVTQVDEITKGEGRVIPSRQLQVLQSLDGGVVSEILVKEGQVVEAGQVLVNIDPTRFDSSLAENRAQYLALLTRGARLRALAEDSAFVPPPEAARETPKTVEAELLAYQAARSTLSAQVSVAEQQMAQRRQELTEAQARRDQAAKGYQLTSQELGYTKPLVASGAVSEVDVLRLERDASRYLGERDVATAQIAKAQSAIAEAGRKVQEITLNHRSEARKELSETIGRLNMSSAGGVGLADKVDKSTLKSPVKGTVKRLFVNTVGGVVQPGKDVVEVVPLEESLLLDAKVLAKDIAFLRPGDRAVAKFTAYDFTIYGGLEGKVELIGADSVTDERGNTYYMVRVRTDKSQLGRNMPIIPGMVAEVNILTGQKSILSYLLKPVLRARSLALTER</sequence>
<keyword evidence="6 9" id="KW-0812">Transmembrane</keyword>
<dbReference type="EMBL" id="VOBQ01000020">
    <property type="protein sequence ID" value="TWO68180.1"/>
    <property type="molecule type" value="Genomic_DNA"/>
</dbReference>
<dbReference type="GO" id="GO:0005886">
    <property type="term" value="C:plasma membrane"/>
    <property type="evidence" value="ECO:0007669"/>
    <property type="project" value="UniProtKB-SubCell"/>
</dbReference>
<dbReference type="InterPro" id="IPR058982">
    <property type="entry name" value="Beta-barrel_AprE"/>
</dbReference>
<accession>A0A562ZHV9</accession>
<feature type="domain" description="AprE-like long alpha-helical hairpin" evidence="10">
    <location>
        <begin position="114"/>
        <end position="284"/>
    </location>
</feature>
<comment type="similarity">
    <text evidence="2 9">Belongs to the membrane fusion protein (MFP) (TC 8.A.1) family.</text>
</comment>
<evidence type="ECO:0000256" key="8">
    <source>
        <dbReference type="ARBA" id="ARBA00023136"/>
    </source>
</evidence>
<name>A0A562ZHV9_9BURK</name>
<gene>
    <name evidence="12" type="ORF">FN976_23160</name>
</gene>
<protein>
    <recommendedName>
        <fullName evidence="9">Membrane fusion protein (MFP) family protein</fullName>
    </recommendedName>
</protein>
<comment type="caution">
    <text evidence="12">The sequence shown here is derived from an EMBL/GenBank/DDBJ whole genome shotgun (WGS) entry which is preliminary data.</text>
</comment>
<evidence type="ECO:0000256" key="2">
    <source>
        <dbReference type="ARBA" id="ARBA00009477"/>
    </source>
</evidence>
<evidence type="ECO:0000313" key="12">
    <source>
        <dbReference type="EMBL" id="TWO68180.1"/>
    </source>
</evidence>
<dbReference type="Gene3D" id="2.40.30.170">
    <property type="match status" value="1"/>
</dbReference>
<evidence type="ECO:0000256" key="1">
    <source>
        <dbReference type="ARBA" id="ARBA00004377"/>
    </source>
</evidence>